<dbReference type="GO" id="GO:0022857">
    <property type="term" value="F:transmembrane transporter activity"/>
    <property type="evidence" value="ECO:0007669"/>
    <property type="project" value="InterPro"/>
</dbReference>
<feature type="region of interest" description="Disordered" evidence="6">
    <location>
        <begin position="1"/>
        <end position="25"/>
    </location>
</feature>
<dbReference type="InterPro" id="IPR050367">
    <property type="entry name" value="APC_superfamily"/>
</dbReference>
<dbReference type="GO" id="GO:0005886">
    <property type="term" value="C:plasma membrane"/>
    <property type="evidence" value="ECO:0007669"/>
    <property type="project" value="UniProtKB-SubCell"/>
</dbReference>
<dbReference type="InterPro" id="IPR002293">
    <property type="entry name" value="AA/rel_permease1"/>
</dbReference>
<evidence type="ECO:0000256" key="3">
    <source>
        <dbReference type="ARBA" id="ARBA00022692"/>
    </source>
</evidence>
<dbReference type="RefSeq" id="WP_203904477.1">
    <property type="nucleotide sequence ID" value="NZ_BOPF01000043.1"/>
</dbReference>
<comment type="subcellular location">
    <subcellularLocation>
        <location evidence="1">Cell membrane</location>
        <topology evidence="1">Multi-pass membrane protein</topology>
    </subcellularLocation>
</comment>
<dbReference type="Pfam" id="PF13520">
    <property type="entry name" value="AA_permease_2"/>
    <property type="match status" value="1"/>
</dbReference>
<dbReference type="EMBL" id="BOPF01000043">
    <property type="protein sequence ID" value="GIJ51075.1"/>
    <property type="molecule type" value="Genomic_DNA"/>
</dbReference>
<feature type="transmembrane region" description="Helical" evidence="7">
    <location>
        <begin position="148"/>
        <end position="168"/>
    </location>
</feature>
<keyword evidence="5 7" id="KW-0472">Membrane</keyword>
<evidence type="ECO:0000256" key="2">
    <source>
        <dbReference type="ARBA" id="ARBA00022475"/>
    </source>
</evidence>
<evidence type="ECO:0000256" key="4">
    <source>
        <dbReference type="ARBA" id="ARBA00022989"/>
    </source>
</evidence>
<keyword evidence="4 7" id="KW-1133">Transmembrane helix</keyword>
<feature type="transmembrane region" description="Helical" evidence="7">
    <location>
        <begin position="115"/>
        <end position="142"/>
    </location>
</feature>
<feature type="transmembrane region" description="Helical" evidence="7">
    <location>
        <begin position="263"/>
        <end position="287"/>
    </location>
</feature>
<feature type="transmembrane region" description="Helical" evidence="7">
    <location>
        <begin position="31"/>
        <end position="52"/>
    </location>
</feature>
<feature type="compositionally biased region" description="Pro residues" evidence="6">
    <location>
        <begin position="1"/>
        <end position="10"/>
    </location>
</feature>
<keyword evidence="3 7" id="KW-0812">Transmembrane</keyword>
<feature type="transmembrane region" description="Helical" evidence="7">
    <location>
        <begin position="368"/>
        <end position="387"/>
    </location>
</feature>
<dbReference type="Proteomes" id="UP000619260">
    <property type="component" value="Unassembled WGS sequence"/>
</dbReference>
<proteinExistence type="predicted"/>
<gene>
    <name evidence="8" type="ORF">Val02_79610</name>
</gene>
<feature type="transmembrane region" description="Helical" evidence="7">
    <location>
        <begin position="64"/>
        <end position="84"/>
    </location>
</feature>
<reference evidence="8" key="1">
    <citation type="submission" date="2021-01" db="EMBL/GenBank/DDBJ databases">
        <title>Whole genome shotgun sequence of Virgisporangium aliadipatigenens NBRC 105644.</title>
        <authorList>
            <person name="Komaki H."/>
            <person name="Tamura T."/>
        </authorList>
    </citation>
    <scope>NUCLEOTIDE SEQUENCE</scope>
    <source>
        <strain evidence="8">NBRC 105644</strain>
    </source>
</reference>
<evidence type="ECO:0000256" key="1">
    <source>
        <dbReference type="ARBA" id="ARBA00004651"/>
    </source>
</evidence>
<evidence type="ECO:0000313" key="9">
    <source>
        <dbReference type="Proteomes" id="UP000619260"/>
    </source>
</evidence>
<evidence type="ECO:0000256" key="6">
    <source>
        <dbReference type="SAM" id="MobiDB-lite"/>
    </source>
</evidence>
<dbReference type="AlphaFoldDB" id="A0A8J3YWD4"/>
<protein>
    <submittedName>
        <fullName evidence="8">Putative amino acid permease</fullName>
    </submittedName>
</protein>
<feature type="transmembrane region" description="Helical" evidence="7">
    <location>
        <begin position="399"/>
        <end position="419"/>
    </location>
</feature>
<evidence type="ECO:0000256" key="7">
    <source>
        <dbReference type="SAM" id="Phobius"/>
    </source>
</evidence>
<keyword evidence="9" id="KW-1185">Reference proteome</keyword>
<evidence type="ECO:0000256" key="5">
    <source>
        <dbReference type="ARBA" id="ARBA00023136"/>
    </source>
</evidence>
<feature type="transmembrane region" description="Helical" evidence="7">
    <location>
        <begin position="433"/>
        <end position="455"/>
    </location>
</feature>
<feature type="transmembrane region" description="Helical" evidence="7">
    <location>
        <begin position="180"/>
        <end position="201"/>
    </location>
</feature>
<keyword evidence="2" id="KW-1003">Cell membrane</keyword>
<dbReference type="PANTHER" id="PTHR42770:SF16">
    <property type="entry name" value="AMINO ACID PERMEASE"/>
    <property type="match status" value="1"/>
</dbReference>
<dbReference type="Gene3D" id="1.20.1740.10">
    <property type="entry name" value="Amino acid/polyamine transporter I"/>
    <property type="match status" value="1"/>
</dbReference>
<feature type="transmembrane region" description="Helical" evidence="7">
    <location>
        <begin position="223"/>
        <end position="242"/>
    </location>
</feature>
<sequence length="509" mass="53427">MTVSAPPPASSAPSAPDGRPEAGSKGLRKGALGLLASVVIGIASTAPAYSLAASLGYVSGEVGVKAPLIMLLAFVPILFISYAFKALNSRIPDCGTNFTWGARAFGPHTGWMSGWAAIVAQIIVLANLAQIAGIYTFLIFGLDGLADNVLAVAGVGTVWLIAMTYVAYRGIELSAKLQMALLAIEMVVLLIFAVLAFGAVFTDNAAEGSEPISLSWFNPFQDLTWSALSAGVLVAIFAYWGWDTAVSTNEETENSTVTPGRSAVISTLLLVTTYVLVTMAAVAYAGVGTEGVGLNNPESVDDPLSPISEAVFGHTFGKILLLAVISSAAASAQTTILPAARSSLSMAVNKALPDRFAHVHPRFQTPSFSTWTVGIVATIFFVLLSTLNEGVLLTDVIGALGFLIAFYYGTTGLASAWFFRKEAGTPKEMLQKIVLPLIGGLLLFAAFFTTGYNLYTGESETNLFGVAGAFVMGIGSLLLGIVFMVVWNILRPAYFRGEYVPGSEVEAQP</sequence>
<feature type="transmembrane region" description="Helical" evidence="7">
    <location>
        <begin position="319"/>
        <end position="340"/>
    </location>
</feature>
<dbReference type="PIRSF" id="PIRSF006060">
    <property type="entry name" value="AA_transporter"/>
    <property type="match status" value="1"/>
</dbReference>
<comment type="caution">
    <text evidence="8">The sequence shown here is derived from an EMBL/GenBank/DDBJ whole genome shotgun (WGS) entry which is preliminary data.</text>
</comment>
<dbReference type="PANTHER" id="PTHR42770">
    <property type="entry name" value="AMINO ACID TRANSPORTER-RELATED"/>
    <property type="match status" value="1"/>
</dbReference>
<feature type="transmembrane region" description="Helical" evidence="7">
    <location>
        <begin position="467"/>
        <end position="490"/>
    </location>
</feature>
<organism evidence="8 9">
    <name type="scientific">Virgisporangium aliadipatigenens</name>
    <dbReference type="NCBI Taxonomy" id="741659"/>
    <lineage>
        <taxon>Bacteria</taxon>
        <taxon>Bacillati</taxon>
        <taxon>Actinomycetota</taxon>
        <taxon>Actinomycetes</taxon>
        <taxon>Micromonosporales</taxon>
        <taxon>Micromonosporaceae</taxon>
        <taxon>Virgisporangium</taxon>
    </lineage>
</organism>
<evidence type="ECO:0000313" key="8">
    <source>
        <dbReference type="EMBL" id="GIJ51075.1"/>
    </source>
</evidence>
<name>A0A8J3YWD4_9ACTN</name>
<accession>A0A8J3YWD4</accession>